<keyword evidence="8" id="KW-0325">Glycoprotein</keyword>
<evidence type="ECO:0000256" key="7">
    <source>
        <dbReference type="ARBA" id="ARBA00023136"/>
    </source>
</evidence>
<evidence type="ECO:0000256" key="5">
    <source>
        <dbReference type="ARBA" id="ARBA00022824"/>
    </source>
</evidence>
<feature type="transmembrane region" description="Helical" evidence="10">
    <location>
        <begin position="640"/>
        <end position="660"/>
    </location>
</feature>
<evidence type="ECO:0000313" key="13">
    <source>
        <dbReference type="Proteomes" id="UP001230268"/>
    </source>
</evidence>
<protein>
    <submittedName>
        <fullName evidence="12">Uncharacterized protein</fullName>
    </submittedName>
</protein>
<evidence type="ECO:0000256" key="9">
    <source>
        <dbReference type="SAM" id="MobiDB-lite"/>
    </source>
</evidence>
<keyword evidence="6 10" id="KW-1133">Transmembrane helix</keyword>
<reference evidence="12" key="1">
    <citation type="submission" date="2023-08" db="EMBL/GenBank/DDBJ databases">
        <title>Draft sequence of the Babesia gibsoni genome.</title>
        <authorList>
            <person name="Yamagishi J.Y."/>
            <person name="Xuan X.X."/>
        </authorList>
    </citation>
    <scope>NUCLEOTIDE SEQUENCE</scope>
    <source>
        <strain evidence="12">Azabu</strain>
    </source>
</reference>
<evidence type="ECO:0000256" key="10">
    <source>
        <dbReference type="SAM" id="Phobius"/>
    </source>
</evidence>
<sequence>MKGTVFAASLFLAILPLISEASVDIETYALPGFKIADQQYGFPGTIYYGRLVRFSTLMPELRVKHTEMSDEALAEAIGLRIRRKAHTVIFRLNDILKDRVEFFAFNSLLKLSGSVAIVAIPPPDRIIPGAPGDGCTEAPMLLPGSAENHAVCDHDPSVFHQSTMNLFNDYLIKRPTKGLVAVVEEDQSVLDLMERCSEVKGLLGTMVRYRTKSTNHKRVSVYSSFNIHGTLVGLHDTVESEAQEGRETEVQPEGEPEAQEEQEEGEDEVQQDEEQEEGEVEELEEDETEAQQDEEPDEEEDEGEVQQDEEPEEEEPEEEEPEEEEPEEEEPEEEEPEEEEPEAQEEQEEGEGEVQQEEPVVQPEAKAVKPKVVLCATFESFSMLQTYRTSASNNSGLIALLEIANLLSVVDHGNYDVVVLLTSGTLINYHGATVFANTYPEIDHVKLVVCLDDLASPELYVHESSKATEISELFQNYLSPSVTETLRRGVNVKAKVMYYPHEQFTRQKVHSITITSSKELTPMPVRQRAFEYTCDADVLAKHIVSIAQSLAKALQGSEITINEEELRSRIETWENVLSTPRCSLTKDLHKDGSVHEILRYVKSLTKENIVSQKVSRKIQGFEFYSNGPMTTMFFTNRTSLYHLLIFCAAYIYIFLMWSLIRGSPKAVYNDVARMVFEATSRHKREMAISKTKEKSLSKHKIT</sequence>
<proteinExistence type="inferred from homology"/>
<evidence type="ECO:0000256" key="6">
    <source>
        <dbReference type="ARBA" id="ARBA00022989"/>
    </source>
</evidence>
<dbReference type="PANTHER" id="PTHR31826">
    <property type="entry name" value="NICALIN"/>
    <property type="match status" value="1"/>
</dbReference>
<keyword evidence="13" id="KW-1185">Reference proteome</keyword>
<dbReference type="Proteomes" id="UP001230268">
    <property type="component" value="Unassembled WGS sequence"/>
</dbReference>
<accession>A0AAD8PCV3</accession>
<comment type="subcellular location">
    <subcellularLocation>
        <location evidence="1">Endoplasmic reticulum membrane</location>
        <topology evidence="1">Single-pass membrane protein</topology>
    </subcellularLocation>
</comment>
<evidence type="ECO:0000256" key="2">
    <source>
        <dbReference type="ARBA" id="ARBA00007717"/>
    </source>
</evidence>
<evidence type="ECO:0000256" key="3">
    <source>
        <dbReference type="ARBA" id="ARBA00022692"/>
    </source>
</evidence>
<gene>
    <name evidence="12" type="ORF">BgAZ_502210</name>
</gene>
<feature type="chain" id="PRO_5042024001" evidence="11">
    <location>
        <begin position="22"/>
        <end position="702"/>
    </location>
</feature>
<dbReference type="SUPFAM" id="SSF53187">
    <property type="entry name" value="Zn-dependent exopeptidases"/>
    <property type="match status" value="1"/>
</dbReference>
<dbReference type="GO" id="GO:0009966">
    <property type="term" value="P:regulation of signal transduction"/>
    <property type="evidence" value="ECO:0007669"/>
    <property type="project" value="InterPro"/>
</dbReference>
<feature type="compositionally biased region" description="Acidic residues" evidence="9">
    <location>
        <begin position="250"/>
        <end position="356"/>
    </location>
</feature>
<keyword evidence="5" id="KW-0256">Endoplasmic reticulum</keyword>
<evidence type="ECO:0000256" key="1">
    <source>
        <dbReference type="ARBA" id="ARBA00004389"/>
    </source>
</evidence>
<feature type="region of interest" description="Disordered" evidence="9">
    <location>
        <begin position="240"/>
        <end position="364"/>
    </location>
</feature>
<dbReference type="InterPro" id="IPR016574">
    <property type="entry name" value="Nicalin"/>
</dbReference>
<evidence type="ECO:0000256" key="4">
    <source>
        <dbReference type="ARBA" id="ARBA00022729"/>
    </source>
</evidence>
<evidence type="ECO:0000256" key="8">
    <source>
        <dbReference type="ARBA" id="ARBA00023180"/>
    </source>
</evidence>
<dbReference type="GO" id="GO:0005789">
    <property type="term" value="C:endoplasmic reticulum membrane"/>
    <property type="evidence" value="ECO:0007669"/>
    <property type="project" value="UniProtKB-SubCell"/>
</dbReference>
<keyword evidence="4 11" id="KW-0732">Signal</keyword>
<keyword evidence="7 10" id="KW-0472">Membrane</keyword>
<dbReference type="EMBL" id="JAVEPI010000005">
    <property type="protein sequence ID" value="KAK1441889.1"/>
    <property type="molecule type" value="Genomic_DNA"/>
</dbReference>
<feature type="signal peptide" evidence="11">
    <location>
        <begin position="1"/>
        <end position="21"/>
    </location>
</feature>
<name>A0AAD8PCV3_BABGI</name>
<comment type="caution">
    <text evidence="12">The sequence shown here is derived from an EMBL/GenBank/DDBJ whole genome shotgun (WGS) entry which is preliminary data.</text>
</comment>
<dbReference type="Gene3D" id="3.40.630.10">
    <property type="entry name" value="Zn peptidases"/>
    <property type="match status" value="1"/>
</dbReference>
<evidence type="ECO:0000313" key="12">
    <source>
        <dbReference type="EMBL" id="KAK1441889.1"/>
    </source>
</evidence>
<comment type="similarity">
    <text evidence="2">Belongs to the nicastrin family.</text>
</comment>
<keyword evidence="3 10" id="KW-0812">Transmembrane</keyword>
<organism evidence="12 13">
    <name type="scientific">Babesia gibsoni</name>
    <dbReference type="NCBI Taxonomy" id="33632"/>
    <lineage>
        <taxon>Eukaryota</taxon>
        <taxon>Sar</taxon>
        <taxon>Alveolata</taxon>
        <taxon>Apicomplexa</taxon>
        <taxon>Aconoidasida</taxon>
        <taxon>Piroplasmida</taxon>
        <taxon>Babesiidae</taxon>
        <taxon>Babesia</taxon>
    </lineage>
</organism>
<dbReference type="AlphaFoldDB" id="A0AAD8PCV3"/>
<evidence type="ECO:0000256" key="11">
    <source>
        <dbReference type="SAM" id="SignalP"/>
    </source>
</evidence>